<dbReference type="InterPro" id="IPR015943">
    <property type="entry name" value="WD40/YVTN_repeat-like_dom_sf"/>
</dbReference>
<keyword evidence="2 7" id="KW-0677">Repeat</keyword>
<evidence type="ECO:0000256" key="2">
    <source>
        <dbReference type="ARBA" id="ARBA00022737"/>
    </source>
</evidence>
<comment type="caution">
    <text evidence="8">The sequence shown here is derived from an EMBL/GenBank/DDBJ whole genome shotgun (WGS) entry which is preliminary data.</text>
</comment>
<gene>
    <name evidence="8" type="ORF">QG37_00796</name>
</gene>
<dbReference type="InterPro" id="IPR036322">
    <property type="entry name" value="WD40_repeat_dom_sf"/>
</dbReference>
<dbReference type="VEuPathDB" id="FungiDB:CJJ09_000295"/>
<dbReference type="VEuPathDB" id="FungiDB:CJJ07_002623"/>
<dbReference type="SUPFAM" id="SSF50978">
    <property type="entry name" value="WD40 repeat-like"/>
    <property type="match status" value="1"/>
</dbReference>
<keyword evidence="7" id="KW-0747">Spliceosome</keyword>
<comment type="subunit">
    <text evidence="7">Associated with the spliceosome.</text>
</comment>
<sequence length="397" mass="43739">MHYSDLLELDDLLNPTDDLLEAIYSNTKLDFLLRGANIKEVAAPSNASTGNNESSADEGNLLEEETALIKTEDKEVQNRFKVPTNSLKKVLVGAHEGWVRSLTVDPVSNEWYVSGGGDSKIKIWDLASGSLKASLDGHIMAVRALTVSKRYPYLFSGAEDKTVRCWDLERTNSPAGCQIRDYHGHVGGIYAIDLHPELDLLFTGGRDAVVRVWDIRSRTQVMVLTGHRGDVSSIVSQVGDPQVCSSSMDGTVRLWDLRKQKTHLTLTQHSKSVRLLVMHPHEMTMASCDSTGRIREWLLPGGELLSEFGKTGMDAMSPVINTMAINPTSNELFAGHADGKMAFYDYESGQELSTVLQNPVPGNDTCTIYTSAYDMLGLRLITGLSDKSIKIWSTEDS</sequence>
<evidence type="ECO:0000256" key="3">
    <source>
        <dbReference type="ARBA" id="ARBA00025726"/>
    </source>
</evidence>
<dbReference type="Pfam" id="PF00400">
    <property type="entry name" value="WD40"/>
    <property type="match status" value="4"/>
</dbReference>
<dbReference type="GO" id="GO:0000974">
    <property type="term" value="C:Prp19 complex"/>
    <property type="evidence" value="ECO:0007669"/>
    <property type="project" value="TreeGrafter"/>
</dbReference>
<dbReference type="GO" id="GO:0000398">
    <property type="term" value="P:mRNA splicing, via spliceosome"/>
    <property type="evidence" value="ECO:0007669"/>
    <property type="project" value="UniProtKB-UniRule"/>
</dbReference>
<feature type="repeat" description="WD" evidence="6">
    <location>
        <begin position="135"/>
        <end position="169"/>
    </location>
</feature>
<dbReference type="PROSITE" id="PS50294">
    <property type="entry name" value="WD_REPEATS_REGION"/>
    <property type="match status" value="4"/>
</dbReference>
<dbReference type="InterPro" id="IPR001680">
    <property type="entry name" value="WD40_rpt"/>
</dbReference>
<evidence type="ECO:0000256" key="4">
    <source>
        <dbReference type="ARBA" id="ARBA00026147"/>
    </source>
</evidence>
<dbReference type="PANTHER" id="PTHR19923:SF0">
    <property type="entry name" value="PLEIOTROPIC REGULATOR 1"/>
    <property type="match status" value="1"/>
</dbReference>
<dbReference type="PROSITE" id="PS50082">
    <property type="entry name" value="WD_REPEATS_2"/>
    <property type="match status" value="6"/>
</dbReference>
<keyword evidence="1 6" id="KW-0853">WD repeat</keyword>
<proteinExistence type="inferred from homology"/>
<evidence type="ECO:0000256" key="6">
    <source>
        <dbReference type="PROSITE-ProRule" id="PRU00221"/>
    </source>
</evidence>
<evidence type="ECO:0000313" key="8">
    <source>
        <dbReference type="EMBL" id="KNE02114.1"/>
    </source>
</evidence>
<feature type="repeat" description="WD" evidence="6">
    <location>
        <begin position="224"/>
        <end position="265"/>
    </location>
</feature>
<keyword evidence="7" id="KW-0508">mRNA splicing</keyword>
<dbReference type="CDD" id="cd00200">
    <property type="entry name" value="WD40"/>
    <property type="match status" value="1"/>
</dbReference>
<dbReference type="GO" id="GO:0071013">
    <property type="term" value="C:catalytic step 2 spliceosome"/>
    <property type="evidence" value="ECO:0007669"/>
    <property type="project" value="TreeGrafter"/>
</dbReference>
<dbReference type="InterPro" id="IPR020472">
    <property type="entry name" value="WD40_PAC1"/>
</dbReference>
<dbReference type="PRINTS" id="PR00320">
    <property type="entry name" value="GPROTEINBRPT"/>
</dbReference>
<organism evidence="8 9">
    <name type="scientific">Candidozyma auris</name>
    <name type="common">Yeast</name>
    <name type="synonym">Candida auris</name>
    <dbReference type="NCBI Taxonomy" id="498019"/>
    <lineage>
        <taxon>Eukaryota</taxon>
        <taxon>Fungi</taxon>
        <taxon>Dikarya</taxon>
        <taxon>Ascomycota</taxon>
        <taxon>Saccharomycotina</taxon>
        <taxon>Pichiomycetes</taxon>
        <taxon>Metschnikowiaceae</taxon>
        <taxon>Candidozyma</taxon>
    </lineage>
</organism>
<name>A0A0L0P724_CANAR</name>
<dbReference type="GO" id="GO:0071011">
    <property type="term" value="C:precatalytic spliceosome"/>
    <property type="evidence" value="ECO:0007669"/>
    <property type="project" value="TreeGrafter"/>
</dbReference>
<dbReference type="PROSITE" id="PS00678">
    <property type="entry name" value="WD_REPEATS_1"/>
    <property type="match status" value="2"/>
</dbReference>
<dbReference type="VEuPathDB" id="FungiDB:CJI97_003885"/>
<feature type="repeat" description="WD" evidence="6">
    <location>
        <begin position="380"/>
        <end position="397"/>
    </location>
</feature>
<protein>
    <recommendedName>
        <fullName evidence="4 7">Pre-mRNA-splicing factor PRP46</fullName>
    </recommendedName>
    <alternativeName>
        <fullName evidence="5 7">Pre-mRNA-processing protein 46</fullName>
    </alternativeName>
</protein>
<dbReference type="VEuPathDB" id="FungiDB:B9J08_003813"/>
<comment type="subcellular location">
    <subcellularLocation>
        <location evidence="7">Nucleus</location>
    </subcellularLocation>
</comment>
<dbReference type="Proteomes" id="UP000037122">
    <property type="component" value="Unassembled WGS sequence"/>
</dbReference>
<evidence type="ECO:0000256" key="1">
    <source>
        <dbReference type="ARBA" id="ARBA00022574"/>
    </source>
</evidence>
<evidence type="ECO:0000313" key="9">
    <source>
        <dbReference type="Proteomes" id="UP000037122"/>
    </source>
</evidence>
<feature type="repeat" description="WD" evidence="6">
    <location>
        <begin position="92"/>
        <end position="134"/>
    </location>
</feature>
<dbReference type="VEuPathDB" id="FungiDB:QG37_00796"/>
<dbReference type="InterPro" id="IPR045241">
    <property type="entry name" value="Prp46/PLRG1-like"/>
</dbReference>
<keyword evidence="7" id="KW-0539">Nucleus</keyword>
<keyword evidence="7" id="KW-0507">mRNA processing</keyword>
<accession>A0A0L0P724</accession>
<evidence type="ECO:0000256" key="7">
    <source>
        <dbReference type="RuleBase" id="RU369036"/>
    </source>
</evidence>
<feature type="repeat" description="WD" evidence="6">
    <location>
        <begin position="313"/>
        <end position="354"/>
    </location>
</feature>
<dbReference type="InterPro" id="IPR019775">
    <property type="entry name" value="WD40_repeat_CS"/>
</dbReference>
<dbReference type="SMART" id="SM00320">
    <property type="entry name" value="WD40"/>
    <property type="match status" value="7"/>
</dbReference>
<feature type="repeat" description="WD" evidence="6">
    <location>
        <begin position="182"/>
        <end position="223"/>
    </location>
</feature>
<dbReference type="VEuPathDB" id="FungiDB:CJI96_0002344"/>
<evidence type="ECO:0000256" key="5">
    <source>
        <dbReference type="ARBA" id="ARBA00033071"/>
    </source>
</evidence>
<comment type="similarity">
    <text evidence="3 7">Belongs to the WD repeat PRL1/PRL2 family.</text>
</comment>
<dbReference type="VEuPathDB" id="FungiDB:CJI97_003886"/>
<dbReference type="AlphaFoldDB" id="A0A0L0P724"/>
<dbReference type="EMBL" id="LGST01000006">
    <property type="protein sequence ID" value="KNE02114.1"/>
    <property type="molecule type" value="Genomic_DNA"/>
</dbReference>
<dbReference type="PANTHER" id="PTHR19923">
    <property type="entry name" value="WD40 REPEAT PROTEINPRL1/PRL2-RELATED"/>
    <property type="match status" value="1"/>
</dbReference>
<dbReference type="Gene3D" id="2.130.10.10">
    <property type="entry name" value="YVTN repeat-like/Quinoprotein amine dehydrogenase"/>
    <property type="match status" value="1"/>
</dbReference>
<comment type="function">
    <text evidence="7">Involved in pre-mRNA splicing and required for cell cycle progression at G2/M.</text>
</comment>
<reference evidence="9" key="1">
    <citation type="journal article" date="2015" name="BMC Genomics">
        <title>Draft genome of a commonly misdiagnosed multidrug resistant pathogen Candida auris.</title>
        <authorList>
            <person name="Chatterjee S."/>
            <person name="Alampalli S.V."/>
            <person name="Nageshan R.K."/>
            <person name="Chettiar S.T."/>
            <person name="Joshi S."/>
            <person name="Tatu U.S."/>
        </authorList>
    </citation>
    <scope>NUCLEOTIDE SEQUENCE [LARGE SCALE GENOMIC DNA]</scope>
    <source>
        <strain evidence="9">6684</strain>
    </source>
</reference>